<feature type="transmembrane region" description="Helical" evidence="6">
    <location>
        <begin position="49"/>
        <end position="68"/>
    </location>
</feature>
<evidence type="ECO:0000313" key="7">
    <source>
        <dbReference type="EMBL" id="KAF2681538.1"/>
    </source>
</evidence>
<keyword evidence="8" id="KW-1185">Reference proteome</keyword>
<dbReference type="PANTHER" id="PTHR31465">
    <property type="entry name" value="PROTEIN RTA1-RELATED"/>
    <property type="match status" value="1"/>
</dbReference>
<name>A0A6G1ITV8_9PLEO</name>
<feature type="region of interest" description="Disordered" evidence="5">
    <location>
        <begin position="269"/>
        <end position="292"/>
    </location>
</feature>
<feature type="transmembrane region" description="Helical" evidence="6">
    <location>
        <begin position="122"/>
        <end position="146"/>
    </location>
</feature>
<dbReference type="InterPro" id="IPR007568">
    <property type="entry name" value="RTA1"/>
</dbReference>
<feature type="transmembrane region" description="Helical" evidence="6">
    <location>
        <begin position="203"/>
        <end position="223"/>
    </location>
</feature>
<feature type="transmembrane region" description="Helical" evidence="6">
    <location>
        <begin position="238"/>
        <end position="258"/>
    </location>
</feature>
<evidence type="ECO:0000256" key="2">
    <source>
        <dbReference type="ARBA" id="ARBA00022692"/>
    </source>
</evidence>
<dbReference type="GO" id="GO:0016020">
    <property type="term" value="C:membrane"/>
    <property type="evidence" value="ECO:0007669"/>
    <property type="project" value="UniProtKB-SubCell"/>
</dbReference>
<dbReference type="EMBL" id="MU005591">
    <property type="protein sequence ID" value="KAF2681538.1"/>
    <property type="molecule type" value="Genomic_DNA"/>
</dbReference>
<dbReference type="OrthoDB" id="3358017at2759"/>
<evidence type="ECO:0000256" key="6">
    <source>
        <dbReference type="SAM" id="Phobius"/>
    </source>
</evidence>
<organism evidence="7 8">
    <name type="scientific">Lentithecium fluviatile CBS 122367</name>
    <dbReference type="NCBI Taxonomy" id="1168545"/>
    <lineage>
        <taxon>Eukaryota</taxon>
        <taxon>Fungi</taxon>
        <taxon>Dikarya</taxon>
        <taxon>Ascomycota</taxon>
        <taxon>Pezizomycotina</taxon>
        <taxon>Dothideomycetes</taxon>
        <taxon>Pleosporomycetidae</taxon>
        <taxon>Pleosporales</taxon>
        <taxon>Massarineae</taxon>
        <taxon>Lentitheciaceae</taxon>
        <taxon>Lentithecium</taxon>
    </lineage>
</organism>
<feature type="transmembrane region" description="Helical" evidence="6">
    <location>
        <begin position="17"/>
        <end position="37"/>
    </location>
</feature>
<evidence type="ECO:0000256" key="4">
    <source>
        <dbReference type="ARBA" id="ARBA00023136"/>
    </source>
</evidence>
<protein>
    <submittedName>
        <fullName evidence="7">RTA1-domain-containing protein</fullName>
    </submittedName>
</protein>
<feature type="transmembrane region" description="Helical" evidence="6">
    <location>
        <begin position="158"/>
        <end position="182"/>
    </location>
</feature>
<dbReference type="Pfam" id="PF04479">
    <property type="entry name" value="RTA1"/>
    <property type="match status" value="1"/>
</dbReference>
<evidence type="ECO:0000256" key="3">
    <source>
        <dbReference type="ARBA" id="ARBA00022989"/>
    </source>
</evidence>
<keyword evidence="2 6" id="KW-0812">Transmembrane</keyword>
<accession>A0A6G1ITV8</accession>
<feature type="compositionally biased region" description="Low complexity" evidence="5">
    <location>
        <begin position="272"/>
        <end position="292"/>
    </location>
</feature>
<dbReference type="Proteomes" id="UP000799291">
    <property type="component" value="Unassembled WGS sequence"/>
</dbReference>
<proteinExistence type="predicted"/>
<dbReference type="PANTHER" id="PTHR31465:SF27">
    <property type="entry name" value="DOMAIN PROTEIN, PUTATIVE (AFU_ORTHOLOGUE AFUA_3G01030)-RELATED"/>
    <property type="match status" value="1"/>
</dbReference>
<evidence type="ECO:0000313" key="8">
    <source>
        <dbReference type="Proteomes" id="UP000799291"/>
    </source>
</evidence>
<evidence type="ECO:0000256" key="5">
    <source>
        <dbReference type="SAM" id="MobiDB-lite"/>
    </source>
</evidence>
<reference evidence="7" key="1">
    <citation type="journal article" date="2020" name="Stud. Mycol.">
        <title>101 Dothideomycetes genomes: a test case for predicting lifestyles and emergence of pathogens.</title>
        <authorList>
            <person name="Haridas S."/>
            <person name="Albert R."/>
            <person name="Binder M."/>
            <person name="Bloem J."/>
            <person name="Labutti K."/>
            <person name="Salamov A."/>
            <person name="Andreopoulos B."/>
            <person name="Baker S."/>
            <person name="Barry K."/>
            <person name="Bills G."/>
            <person name="Bluhm B."/>
            <person name="Cannon C."/>
            <person name="Castanera R."/>
            <person name="Culley D."/>
            <person name="Daum C."/>
            <person name="Ezra D."/>
            <person name="Gonzalez J."/>
            <person name="Henrissat B."/>
            <person name="Kuo A."/>
            <person name="Liang C."/>
            <person name="Lipzen A."/>
            <person name="Lutzoni F."/>
            <person name="Magnuson J."/>
            <person name="Mondo S."/>
            <person name="Nolan M."/>
            <person name="Ohm R."/>
            <person name="Pangilinan J."/>
            <person name="Park H.-J."/>
            <person name="Ramirez L."/>
            <person name="Alfaro M."/>
            <person name="Sun H."/>
            <person name="Tritt A."/>
            <person name="Yoshinaga Y."/>
            <person name="Zwiers L.-H."/>
            <person name="Turgeon B."/>
            <person name="Goodwin S."/>
            <person name="Spatafora J."/>
            <person name="Crous P."/>
            <person name="Grigoriev I."/>
        </authorList>
    </citation>
    <scope>NUCLEOTIDE SEQUENCE</scope>
    <source>
        <strain evidence="7">CBS 122367</strain>
    </source>
</reference>
<sequence length="292" mass="32663">MANPPKSKAFDWEMYRYVPSLVGAIIALIIFLIMAMLHTWQWLRSRNHIIIYVVVGALCEVVGFGTRIGSHMDNTAWGPFIVQGVFLLVGPLFFAATIYMMLGRTIRLAGGEDVSLIRPKWYTRLFVGADISTLIIQGLGASIMGTMKLKLALAGEKIVIAGLSLQVATFIVFLFASVEFQIRMTRKARFFPIANGSISWRKMLYILYTVSALILLRCIFRLIEYSMGNASYLIAHEWTLYVFDAVPMFMVLVLLLVLQPTKYVQREERKASSSSVPGSGESGVVEGIVETK</sequence>
<keyword evidence="4 6" id="KW-0472">Membrane</keyword>
<feature type="transmembrane region" description="Helical" evidence="6">
    <location>
        <begin position="80"/>
        <end position="102"/>
    </location>
</feature>
<evidence type="ECO:0000256" key="1">
    <source>
        <dbReference type="ARBA" id="ARBA00004141"/>
    </source>
</evidence>
<dbReference type="AlphaFoldDB" id="A0A6G1ITV8"/>
<keyword evidence="3 6" id="KW-1133">Transmembrane helix</keyword>
<gene>
    <name evidence="7" type="ORF">K458DRAFT_489345</name>
</gene>
<comment type="subcellular location">
    <subcellularLocation>
        <location evidence="1">Membrane</location>
        <topology evidence="1">Multi-pass membrane protein</topology>
    </subcellularLocation>
</comment>